<sequence length="360" mass="40552">MSSIEARLQDFVKKTVEKGKTIHSALLSLSPGNGKFNWSGAAGIANKEKQISMTPETPFFIASVTKLFTATIIMKLYEEKKIKLDDIVVNYLPETLMKGIHIYKSVDYTDSINISHLLSHTSGIADYYLEKPKGGKNFFDIILKNPEKTYTVDQTIGIARDKLEANFKPGTKAKYSDTNFQLLGKIIESVVGKELHQIYHDYIFSPLEMNNTWLYKRSDPIDEINTPVAEFYYNNKMISDSKPLESSWADGGIISTAKDCLAFLKALFKGKIINKELTLPLMHEWRGIGYPLKYGFGTMYIKVPSTLPLIGHLGSTGTFLLYAKDVDMYFAGTINQANLSSKPVKLVSKLLYMIKKDFSK</sequence>
<evidence type="ECO:0000313" key="2">
    <source>
        <dbReference type="EMBL" id="KKM22647.1"/>
    </source>
</evidence>
<protein>
    <recommendedName>
        <fullName evidence="1">Beta-lactamase-related domain-containing protein</fullName>
    </recommendedName>
</protein>
<dbReference type="PANTHER" id="PTHR43283:SF3">
    <property type="entry name" value="BETA-LACTAMASE FAMILY PROTEIN (AFU_ORTHOLOGUE AFUA_5G07500)"/>
    <property type="match status" value="1"/>
</dbReference>
<name>A0A0F9I542_9ZZZZ</name>
<dbReference type="InterPro" id="IPR001466">
    <property type="entry name" value="Beta-lactam-related"/>
</dbReference>
<dbReference type="PANTHER" id="PTHR43283">
    <property type="entry name" value="BETA-LACTAMASE-RELATED"/>
    <property type="match status" value="1"/>
</dbReference>
<dbReference type="AlphaFoldDB" id="A0A0F9I542"/>
<dbReference type="InterPro" id="IPR050789">
    <property type="entry name" value="Diverse_Enzym_Activities"/>
</dbReference>
<organism evidence="2">
    <name type="scientific">marine sediment metagenome</name>
    <dbReference type="NCBI Taxonomy" id="412755"/>
    <lineage>
        <taxon>unclassified sequences</taxon>
        <taxon>metagenomes</taxon>
        <taxon>ecological metagenomes</taxon>
    </lineage>
</organism>
<dbReference type="SUPFAM" id="SSF56601">
    <property type="entry name" value="beta-lactamase/transpeptidase-like"/>
    <property type="match status" value="1"/>
</dbReference>
<reference evidence="2" key="1">
    <citation type="journal article" date="2015" name="Nature">
        <title>Complex archaea that bridge the gap between prokaryotes and eukaryotes.</title>
        <authorList>
            <person name="Spang A."/>
            <person name="Saw J.H."/>
            <person name="Jorgensen S.L."/>
            <person name="Zaremba-Niedzwiedzka K."/>
            <person name="Martijn J."/>
            <person name="Lind A.E."/>
            <person name="van Eijk R."/>
            <person name="Schleper C."/>
            <person name="Guy L."/>
            <person name="Ettema T.J."/>
        </authorList>
    </citation>
    <scope>NUCLEOTIDE SEQUENCE</scope>
</reference>
<dbReference type="Pfam" id="PF00144">
    <property type="entry name" value="Beta-lactamase"/>
    <property type="match status" value="1"/>
</dbReference>
<proteinExistence type="predicted"/>
<accession>A0A0F9I542</accession>
<dbReference type="EMBL" id="LAZR01013290">
    <property type="protein sequence ID" value="KKM22647.1"/>
    <property type="molecule type" value="Genomic_DNA"/>
</dbReference>
<gene>
    <name evidence="2" type="ORF">LCGC14_1623160</name>
</gene>
<dbReference type="InterPro" id="IPR012338">
    <property type="entry name" value="Beta-lactam/transpept-like"/>
</dbReference>
<evidence type="ECO:0000259" key="1">
    <source>
        <dbReference type="Pfam" id="PF00144"/>
    </source>
</evidence>
<feature type="domain" description="Beta-lactamase-related" evidence="1">
    <location>
        <begin position="33"/>
        <end position="338"/>
    </location>
</feature>
<comment type="caution">
    <text evidence="2">The sequence shown here is derived from an EMBL/GenBank/DDBJ whole genome shotgun (WGS) entry which is preliminary data.</text>
</comment>
<dbReference type="Gene3D" id="3.40.710.10">
    <property type="entry name" value="DD-peptidase/beta-lactamase superfamily"/>
    <property type="match status" value="1"/>
</dbReference>